<feature type="transmembrane region" description="Helical" evidence="1">
    <location>
        <begin position="24"/>
        <end position="47"/>
    </location>
</feature>
<protein>
    <recommendedName>
        <fullName evidence="4">PilN domain-containing protein</fullName>
    </recommendedName>
</protein>
<keyword evidence="1" id="KW-0812">Transmembrane</keyword>
<dbReference type="AlphaFoldDB" id="A0A2M7IYF2"/>
<evidence type="ECO:0008006" key="4">
    <source>
        <dbReference type="Google" id="ProtNLM"/>
    </source>
</evidence>
<comment type="caution">
    <text evidence="2">The sequence shown here is derived from an EMBL/GenBank/DDBJ whole genome shotgun (WGS) entry which is preliminary data.</text>
</comment>
<evidence type="ECO:0000313" key="2">
    <source>
        <dbReference type="EMBL" id="PIX03213.1"/>
    </source>
</evidence>
<evidence type="ECO:0000256" key="1">
    <source>
        <dbReference type="SAM" id="Phobius"/>
    </source>
</evidence>
<name>A0A2M7IYF2_9BACT</name>
<dbReference type="Proteomes" id="UP000230505">
    <property type="component" value="Unassembled WGS sequence"/>
</dbReference>
<keyword evidence="1" id="KW-0472">Membrane</keyword>
<accession>A0A2M7IYF2</accession>
<organism evidence="2 3">
    <name type="scientific">bacterium (Candidatus Gribaldobacteria) CG_4_8_14_3_um_filter_42_11</name>
    <dbReference type="NCBI Taxonomy" id="2014267"/>
    <lineage>
        <taxon>Bacteria</taxon>
        <taxon>Candidatus Gribaldobacteria</taxon>
    </lineage>
</organism>
<keyword evidence="1" id="KW-1133">Transmembrane helix</keyword>
<dbReference type="EMBL" id="PFHV01000040">
    <property type="protein sequence ID" value="PIX03213.1"/>
    <property type="molecule type" value="Genomic_DNA"/>
</dbReference>
<gene>
    <name evidence="2" type="ORF">COZ78_01550</name>
</gene>
<evidence type="ECO:0000313" key="3">
    <source>
        <dbReference type="Proteomes" id="UP000230505"/>
    </source>
</evidence>
<reference evidence="3" key="1">
    <citation type="submission" date="2017-09" db="EMBL/GenBank/DDBJ databases">
        <title>Depth-based differentiation of microbial function through sediment-hosted aquifers and enrichment of novel symbionts in the deep terrestrial subsurface.</title>
        <authorList>
            <person name="Probst A.J."/>
            <person name="Ladd B."/>
            <person name="Jarett J.K."/>
            <person name="Geller-Mcgrath D.E."/>
            <person name="Sieber C.M.K."/>
            <person name="Emerson J.B."/>
            <person name="Anantharaman K."/>
            <person name="Thomas B.C."/>
            <person name="Malmstrom R."/>
            <person name="Stieglmeier M."/>
            <person name="Klingl A."/>
            <person name="Woyke T."/>
            <person name="Ryan C.M."/>
            <person name="Banfield J.F."/>
        </authorList>
    </citation>
    <scope>NUCLEOTIDE SEQUENCE [LARGE SCALE GENOMIC DNA]</scope>
</reference>
<sequence length="213" mass="24077">MINLLPPQDKNEFKKEIIFKKISIILFFHFICLLILIFVLSLISAFFTQQTEIVKEQAVQQEQQAQSAQFQMYKADAAGFNDTLNKLEVFWRGQVLTSDFLEKFLPLISSNVHLKSLSFKMSSKKITLATPAVLQKAAGEDSAQTAESEPAAQIIFGAVRVEGVIDSREGLYEFKKSLEGQKEFQEIVFAPASWAHAKFPDFSLNFSFLPAKK</sequence>
<proteinExistence type="predicted"/>